<name>D3UF24_YEAS8</name>
<dbReference type="EMBL" id="FN393060">
    <property type="protein sequence ID" value="CBK39354.1"/>
    <property type="molecule type" value="Genomic_DNA"/>
</dbReference>
<dbReference type="Proteomes" id="UP000000286">
    <property type="component" value="Chromosome II"/>
</dbReference>
<accession>D3UF24</accession>
<sequence>MFSSLFLSSALFFFSCLMASSRNLKLSLFSTHSSIEFRLNRRLVFPFEFSCAKTSDSSTRFCTNNSAANAVADIATLDVITYSGSHLAIFFTLDIGKTGAFSLTKLDIFFATRLTLACFYLLGQAVVKAINFA</sequence>
<gene>
    <name evidence="2" type="ORF">EC1118_1B15_4610g</name>
</gene>
<dbReference type="HOGENOM" id="CLU_1908315_0_0_1"/>
<feature type="chain" id="PRO_5003051153" evidence="1">
    <location>
        <begin position="22"/>
        <end position="133"/>
    </location>
</feature>
<evidence type="ECO:0000313" key="2">
    <source>
        <dbReference type="EMBL" id="CBK39354.1"/>
    </source>
</evidence>
<evidence type="ECO:0000313" key="3">
    <source>
        <dbReference type="Proteomes" id="UP000000286"/>
    </source>
</evidence>
<organism evidence="2 3">
    <name type="scientific">Saccharomyces cerevisiae (strain Lalvin EC1118 / Prise de mousse)</name>
    <name type="common">Baker's yeast</name>
    <dbReference type="NCBI Taxonomy" id="643680"/>
    <lineage>
        <taxon>Eukaryota</taxon>
        <taxon>Fungi</taxon>
        <taxon>Dikarya</taxon>
        <taxon>Ascomycota</taxon>
        <taxon>Saccharomycotina</taxon>
        <taxon>Saccharomycetes</taxon>
        <taxon>Saccharomycetales</taxon>
        <taxon>Saccharomycetaceae</taxon>
        <taxon>Saccharomyces</taxon>
    </lineage>
</organism>
<dbReference type="AlphaFoldDB" id="D3UF24"/>
<keyword evidence="1" id="KW-0732">Signal</keyword>
<evidence type="ECO:0000256" key="1">
    <source>
        <dbReference type="SAM" id="SignalP"/>
    </source>
</evidence>
<proteinExistence type="predicted"/>
<protein>
    <submittedName>
        <fullName evidence="2">EC1118_1B15_4610p</fullName>
    </submittedName>
</protein>
<reference evidence="2 3" key="1">
    <citation type="journal article" date="2009" name="Proc. Natl. Acad. Sci. U.S.A.">
        <title>Eukaryote-to-eukaryote gene transfer events revealed by the genome sequence of the wine yeast Saccharomyces cerevisiae EC1118.</title>
        <authorList>
            <person name="Novo M."/>
            <person name="Bigey F."/>
            <person name="Beyne E."/>
            <person name="Galeote V."/>
            <person name="Gavory F."/>
            <person name="Mallet S."/>
            <person name="Cambot B."/>
            <person name="Legras J.L."/>
            <person name="Wincker P."/>
            <person name="Casaregola S."/>
            <person name="Dequin S."/>
        </authorList>
    </citation>
    <scope>NUCLEOTIDE SEQUENCE [LARGE SCALE GENOMIC DNA]</scope>
    <source>
        <strain evidence="3">Lalvin EC1118 / Prise de mousse</strain>
    </source>
</reference>
<feature type="signal peptide" evidence="1">
    <location>
        <begin position="1"/>
        <end position="21"/>
    </location>
</feature>